<evidence type="ECO:0000313" key="3">
    <source>
        <dbReference type="Proteomes" id="UP000604046"/>
    </source>
</evidence>
<keyword evidence="3" id="KW-1185">Reference proteome</keyword>
<reference evidence="2" key="1">
    <citation type="submission" date="2021-02" db="EMBL/GenBank/DDBJ databases">
        <authorList>
            <person name="Dougan E. K."/>
            <person name="Rhodes N."/>
            <person name="Thang M."/>
            <person name="Chan C."/>
        </authorList>
    </citation>
    <scope>NUCLEOTIDE SEQUENCE</scope>
</reference>
<dbReference type="Proteomes" id="UP000604046">
    <property type="component" value="Unassembled WGS sequence"/>
</dbReference>
<accession>A0A812JPW0</accession>
<sequence length="288" mass="31784">MTSAILVVLVALTAPAGAVRMELGGNRSGEDPPQRLERCSGQGGACCSCGGQYGGGCVEGTEVKPCCAWARDCQSTDPLFQIGFASECNYAPYQRGLYPDEFKVEETCKTSTCSNAFADYQRAASEWVVAKGLATGRSNSKLLDSCGCGDFNLQTQQCKASNRWGAAKAAKEKRCCSRLSDCNPQDAWPRRFQELQEASETRGQEFTQCLQSCKSRVSELCVADLQRTQEAVQQSLSKEIEILGPRPGDYDRRLLEWQRKYDEVIGAKLHQEKLTRLQRIFQQMGQAP</sequence>
<dbReference type="EMBL" id="CAJNDS010000500">
    <property type="protein sequence ID" value="CAE7212684.1"/>
    <property type="molecule type" value="Genomic_DNA"/>
</dbReference>
<organism evidence="2 3">
    <name type="scientific">Symbiodinium natans</name>
    <dbReference type="NCBI Taxonomy" id="878477"/>
    <lineage>
        <taxon>Eukaryota</taxon>
        <taxon>Sar</taxon>
        <taxon>Alveolata</taxon>
        <taxon>Dinophyceae</taxon>
        <taxon>Suessiales</taxon>
        <taxon>Symbiodiniaceae</taxon>
        <taxon>Symbiodinium</taxon>
    </lineage>
</organism>
<proteinExistence type="predicted"/>
<protein>
    <submittedName>
        <fullName evidence="2">Uncharacterized protein</fullName>
    </submittedName>
</protein>
<gene>
    <name evidence="2" type="ORF">SNAT2548_LOCUS7233</name>
</gene>
<name>A0A812JPW0_9DINO</name>
<dbReference type="AlphaFoldDB" id="A0A812JPW0"/>
<feature type="chain" id="PRO_5033060246" evidence="1">
    <location>
        <begin position="19"/>
        <end position="288"/>
    </location>
</feature>
<comment type="caution">
    <text evidence="2">The sequence shown here is derived from an EMBL/GenBank/DDBJ whole genome shotgun (WGS) entry which is preliminary data.</text>
</comment>
<evidence type="ECO:0000313" key="2">
    <source>
        <dbReference type="EMBL" id="CAE7212684.1"/>
    </source>
</evidence>
<keyword evidence="1" id="KW-0732">Signal</keyword>
<feature type="signal peptide" evidence="1">
    <location>
        <begin position="1"/>
        <end position="18"/>
    </location>
</feature>
<evidence type="ECO:0000256" key="1">
    <source>
        <dbReference type="SAM" id="SignalP"/>
    </source>
</evidence>